<feature type="compositionally biased region" description="Basic and acidic residues" evidence="1">
    <location>
        <begin position="51"/>
        <end position="96"/>
    </location>
</feature>
<feature type="compositionally biased region" description="Gly residues" evidence="1">
    <location>
        <begin position="103"/>
        <end position="114"/>
    </location>
</feature>
<keyword evidence="2" id="KW-0472">Membrane</keyword>
<dbReference type="RefSeq" id="WP_156971281.1">
    <property type="nucleotide sequence ID" value="NZ_AVPJ01000002.1"/>
</dbReference>
<evidence type="ECO:0000256" key="1">
    <source>
        <dbReference type="SAM" id="MobiDB-lite"/>
    </source>
</evidence>
<name>A0A0A0JBW4_9MICO</name>
<dbReference type="Proteomes" id="UP000030002">
    <property type="component" value="Unassembled WGS sequence"/>
</dbReference>
<dbReference type="STRING" id="1385520.N802_13200"/>
<feature type="compositionally biased region" description="Basic and acidic residues" evidence="1">
    <location>
        <begin position="35"/>
        <end position="44"/>
    </location>
</feature>
<dbReference type="AlphaFoldDB" id="A0A0A0JBW4"/>
<proteinExistence type="predicted"/>
<keyword evidence="2" id="KW-0812">Transmembrane</keyword>
<reference evidence="3 4" key="1">
    <citation type="submission" date="2013-08" db="EMBL/GenBank/DDBJ databases">
        <title>The genome sequence of Knoellia sinensis.</title>
        <authorList>
            <person name="Zhu W."/>
            <person name="Wang G."/>
        </authorList>
    </citation>
    <scope>NUCLEOTIDE SEQUENCE [LARGE SCALE GENOMIC DNA]</scope>
    <source>
        <strain evidence="3 4">KCTC 19936</strain>
    </source>
</reference>
<evidence type="ECO:0000313" key="4">
    <source>
        <dbReference type="Proteomes" id="UP000030002"/>
    </source>
</evidence>
<dbReference type="EMBL" id="AVPJ01000002">
    <property type="protein sequence ID" value="KGN34304.1"/>
    <property type="molecule type" value="Genomic_DNA"/>
</dbReference>
<evidence type="ECO:0000313" key="3">
    <source>
        <dbReference type="EMBL" id="KGN34304.1"/>
    </source>
</evidence>
<feature type="region of interest" description="Disordered" evidence="1">
    <location>
        <begin position="35"/>
        <end position="204"/>
    </location>
</feature>
<comment type="caution">
    <text evidence="3">The sequence shown here is derived from an EMBL/GenBank/DDBJ whole genome shotgun (WGS) entry which is preliminary data.</text>
</comment>
<feature type="compositionally biased region" description="Basic and acidic residues" evidence="1">
    <location>
        <begin position="151"/>
        <end position="204"/>
    </location>
</feature>
<keyword evidence="4" id="KW-1185">Reference proteome</keyword>
<evidence type="ECO:0000256" key="2">
    <source>
        <dbReference type="SAM" id="Phobius"/>
    </source>
</evidence>
<feature type="compositionally biased region" description="Basic and acidic residues" evidence="1">
    <location>
        <begin position="122"/>
        <end position="143"/>
    </location>
</feature>
<feature type="transmembrane region" description="Helical" evidence="2">
    <location>
        <begin position="6"/>
        <end position="25"/>
    </location>
</feature>
<gene>
    <name evidence="3" type="ORF">N802_13200</name>
</gene>
<accession>A0A0A0JBW4</accession>
<keyword evidence="2" id="KW-1133">Transmembrane helix</keyword>
<protein>
    <submittedName>
        <fullName evidence="3">Uncharacterized protein</fullName>
    </submittedName>
</protein>
<organism evidence="3 4">
    <name type="scientific">Knoellia sinensis KCTC 19936</name>
    <dbReference type="NCBI Taxonomy" id="1385520"/>
    <lineage>
        <taxon>Bacteria</taxon>
        <taxon>Bacillati</taxon>
        <taxon>Actinomycetota</taxon>
        <taxon>Actinomycetes</taxon>
        <taxon>Micrococcales</taxon>
        <taxon>Intrasporangiaceae</taxon>
        <taxon>Knoellia</taxon>
    </lineage>
</organism>
<sequence>MDTMWWWIIALVVLALLFLWILPQLRKRSEEARREQAAEVREDAFQQSQVARDKEADASRAAADAREARSEYDDSVREADRLDPDIDTDRDGRRTGDTYATGGAAGGAAVGGAAGSDMAAGEYRDTGSSRFDDRTAVSDRGDAEWSGSDATRQHTDTDAPDVSRGDRGWRDTDADTPDVNRDDPSWRDRLQDEGENLKDKFRKN</sequence>
<dbReference type="eggNOG" id="ENOG5033CGW">
    <property type="taxonomic scope" value="Bacteria"/>
</dbReference>